<dbReference type="InterPro" id="IPR020837">
    <property type="entry name" value="Fibrinogen_CS"/>
</dbReference>
<name>W5NJP3_LEPOC</name>
<keyword evidence="11" id="KW-1185">Reference proteome</keyword>
<dbReference type="Pfam" id="PF00147">
    <property type="entry name" value="Fibrinogen_C"/>
    <property type="match status" value="1"/>
</dbReference>
<dbReference type="NCBIfam" id="NF040941">
    <property type="entry name" value="GGGWT_bact"/>
    <property type="match status" value="1"/>
</dbReference>
<dbReference type="GeneTree" id="ENSGT00940000158430"/>
<evidence type="ECO:0000313" key="10">
    <source>
        <dbReference type="Ensembl" id="ENSLOCP00000020852.1"/>
    </source>
</evidence>
<keyword evidence="2" id="KW-0964">Secreted</keyword>
<proteinExistence type="predicted"/>
<feature type="coiled-coil region" evidence="8">
    <location>
        <begin position="218"/>
        <end position="284"/>
    </location>
</feature>
<dbReference type="EMBL" id="AHAT01001785">
    <property type="status" value="NOT_ANNOTATED_CDS"/>
    <property type="molecule type" value="Genomic_DNA"/>
</dbReference>
<dbReference type="GO" id="GO:0048014">
    <property type="term" value="P:Tie signaling pathway"/>
    <property type="evidence" value="ECO:0000318"/>
    <property type="project" value="GO_Central"/>
</dbReference>
<dbReference type="PROSITE" id="PS51406">
    <property type="entry name" value="FIBRINOGEN_C_2"/>
    <property type="match status" value="1"/>
</dbReference>
<organism evidence="10 11">
    <name type="scientific">Lepisosteus oculatus</name>
    <name type="common">Spotted gar</name>
    <dbReference type="NCBI Taxonomy" id="7918"/>
    <lineage>
        <taxon>Eukaryota</taxon>
        <taxon>Metazoa</taxon>
        <taxon>Chordata</taxon>
        <taxon>Craniata</taxon>
        <taxon>Vertebrata</taxon>
        <taxon>Euteleostomi</taxon>
        <taxon>Actinopterygii</taxon>
        <taxon>Neopterygii</taxon>
        <taxon>Holostei</taxon>
        <taxon>Semionotiformes</taxon>
        <taxon>Lepisosteidae</taxon>
        <taxon>Lepisosteus</taxon>
    </lineage>
</organism>
<keyword evidence="5 8" id="KW-0175">Coiled coil</keyword>
<dbReference type="InterPro" id="IPR014716">
    <property type="entry name" value="Fibrinogen_a/b/g_C_1"/>
</dbReference>
<dbReference type="HOGENOM" id="CLU_038628_3_1_1"/>
<dbReference type="FunFam" id="3.90.215.10:FF:000001">
    <property type="entry name" value="Tenascin isoform 1"/>
    <property type="match status" value="1"/>
</dbReference>
<evidence type="ECO:0000256" key="4">
    <source>
        <dbReference type="ARBA" id="ARBA00022729"/>
    </source>
</evidence>
<dbReference type="CDD" id="cd00087">
    <property type="entry name" value="FReD"/>
    <property type="match status" value="1"/>
</dbReference>
<protein>
    <submittedName>
        <fullName evidence="10">Angiopoietin 2a</fullName>
    </submittedName>
</protein>
<dbReference type="PANTHER" id="PTHR47221">
    <property type="entry name" value="FIBRINOGEN ALPHA CHAIN"/>
    <property type="match status" value="1"/>
</dbReference>
<dbReference type="STRING" id="7918.ENSLOCP00000020852"/>
<keyword evidence="4" id="KW-0732">Signal</keyword>
<evidence type="ECO:0000256" key="2">
    <source>
        <dbReference type="ARBA" id="ARBA00022525"/>
    </source>
</evidence>
<dbReference type="SUPFAM" id="SSF56496">
    <property type="entry name" value="Fibrinogen C-terminal domain-like"/>
    <property type="match status" value="1"/>
</dbReference>
<dbReference type="AlphaFoldDB" id="W5NJP3"/>
<dbReference type="InterPro" id="IPR002181">
    <property type="entry name" value="Fibrinogen_a/b/g_C_dom"/>
</dbReference>
<reference evidence="11" key="1">
    <citation type="submission" date="2011-12" db="EMBL/GenBank/DDBJ databases">
        <title>The Draft Genome of Lepisosteus oculatus.</title>
        <authorList>
            <consortium name="The Broad Institute Genome Assembly &amp; Analysis Group"/>
            <consortium name="Computational R&amp;D Group"/>
            <consortium name="and Sequencing Platform"/>
            <person name="Di Palma F."/>
            <person name="Alfoldi J."/>
            <person name="Johnson J."/>
            <person name="Berlin A."/>
            <person name="Gnerre S."/>
            <person name="Jaffe D."/>
            <person name="MacCallum I."/>
            <person name="Young S."/>
            <person name="Walker B.J."/>
            <person name="Lander E.S."/>
            <person name="Lindblad-Toh K."/>
        </authorList>
    </citation>
    <scope>NUCLEOTIDE SEQUENCE [LARGE SCALE GENOMIC DNA]</scope>
</reference>
<dbReference type="InParanoid" id="W5NJP3"/>
<dbReference type="GO" id="GO:0001525">
    <property type="term" value="P:angiogenesis"/>
    <property type="evidence" value="ECO:0000318"/>
    <property type="project" value="GO_Central"/>
</dbReference>
<reference evidence="10" key="3">
    <citation type="submission" date="2025-09" db="UniProtKB">
        <authorList>
            <consortium name="Ensembl"/>
        </authorList>
    </citation>
    <scope>IDENTIFICATION</scope>
</reference>
<dbReference type="SMART" id="SM00186">
    <property type="entry name" value="FBG"/>
    <property type="match status" value="1"/>
</dbReference>
<dbReference type="InterPro" id="IPR036056">
    <property type="entry name" value="Fibrinogen-like_C"/>
</dbReference>
<reference evidence="10" key="2">
    <citation type="submission" date="2025-08" db="UniProtKB">
        <authorList>
            <consortium name="Ensembl"/>
        </authorList>
    </citation>
    <scope>IDENTIFICATION</scope>
</reference>
<evidence type="ECO:0000256" key="1">
    <source>
        <dbReference type="ARBA" id="ARBA00004613"/>
    </source>
</evidence>
<dbReference type="Pfam" id="PF25443">
    <property type="entry name" value="ANG-1"/>
    <property type="match status" value="1"/>
</dbReference>
<dbReference type="eggNOG" id="KOG2579">
    <property type="taxonomic scope" value="Eukaryota"/>
</dbReference>
<dbReference type="Proteomes" id="UP000018468">
    <property type="component" value="Linkage group LG16"/>
</dbReference>
<dbReference type="PANTHER" id="PTHR47221:SF6">
    <property type="entry name" value="FIBRINOGEN ALPHA CHAIN"/>
    <property type="match status" value="1"/>
</dbReference>
<evidence type="ECO:0000256" key="8">
    <source>
        <dbReference type="SAM" id="Coils"/>
    </source>
</evidence>
<dbReference type="GO" id="GO:0030971">
    <property type="term" value="F:receptor tyrosine kinase binding"/>
    <property type="evidence" value="ECO:0000318"/>
    <property type="project" value="GO_Central"/>
</dbReference>
<keyword evidence="6" id="KW-1015">Disulfide bond</keyword>
<dbReference type="InterPro" id="IPR037579">
    <property type="entry name" value="FIB_ANG-like"/>
</dbReference>
<comment type="subcellular location">
    <subcellularLocation>
        <location evidence="1">Secreted</location>
    </subcellularLocation>
</comment>
<dbReference type="Bgee" id="ENSLOCG00000016861">
    <property type="expression patterns" value="Expressed in camera-type eye and 12 other cell types or tissues"/>
</dbReference>
<sequence length="532" mass="60627">LLIREQEISARTRRVFFCSCVSRKTLTTGNNKFQPRNSKKKMWNTCLLLLSYTLALGTGYKKDADSTGKKQYQIQNGPCSYTFLLPEQDNCRTSANTYTGNSLQKDEPAEYESVQRLEQLENTMENNTQWLLRLENYIQENMKHEMVQIQQNAVHNHTATMIEIGTHLLSQTAEQTRKLTSVEAQVINQTTRLERQLLENSLSTSKLENQILVQTNEISSLHEKNSALEKKVEEMEGKRGAELASLQEEKELLQQLVQRQGALIRDLEQQLLAATSNNTALQRQQQELMETVNSLVSTMAAPRIKKIAAVPEVQPLYKDCAAVFRSGKTNSGVYSLTLPNTTESVKAYCDMESSGGGWTVFQRRVDGRIDFHRTWKEYKLGFGDLTGEHWLGNEFVSRLTNQQPYILRIQLKDWEGNEGYSQYDQFYLSPEAQNYRIHLKGYSGTAGKISSLGQPGSDFSTKDADNDKCICKCSQLTTGGWWFDACGPSNLNGIYYHLGQNTNKFNGIKWYYWKGSGYSLKSTTMMIRPAHF</sequence>
<dbReference type="Gene3D" id="3.90.215.10">
    <property type="entry name" value="Gamma Fibrinogen, chain A, domain 1"/>
    <property type="match status" value="1"/>
</dbReference>
<feature type="domain" description="Fibrinogen C-terminal" evidence="9">
    <location>
        <begin position="311"/>
        <end position="531"/>
    </location>
</feature>
<evidence type="ECO:0000259" key="9">
    <source>
        <dbReference type="PROSITE" id="PS51406"/>
    </source>
</evidence>
<dbReference type="FunFam" id="4.10.530.10:FF:000001">
    <property type="entry name" value="angiopoietin-2 isoform X1"/>
    <property type="match status" value="1"/>
</dbReference>
<dbReference type="OMA" id="YYWKGAG"/>
<dbReference type="Gene3D" id="4.10.530.10">
    <property type="entry name" value="Gamma-fibrinogen Carboxyl Terminal Fragment, domain 2"/>
    <property type="match status" value="1"/>
</dbReference>
<dbReference type="Ensembl" id="ENSLOCT00000020888.1">
    <property type="protein sequence ID" value="ENSLOCP00000020852.1"/>
    <property type="gene ID" value="ENSLOCG00000016861.1"/>
</dbReference>
<accession>W5NJP3</accession>
<evidence type="ECO:0000256" key="7">
    <source>
        <dbReference type="ARBA" id="ARBA00023180"/>
    </source>
</evidence>
<dbReference type="PROSITE" id="PS00514">
    <property type="entry name" value="FIBRINOGEN_C_1"/>
    <property type="match status" value="1"/>
</dbReference>
<dbReference type="GO" id="GO:0007596">
    <property type="term" value="P:blood coagulation"/>
    <property type="evidence" value="ECO:0007669"/>
    <property type="project" value="InterPro"/>
</dbReference>
<dbReference type="InterPro" id="IPR057439">
    <property type="entry name" value="ANG-1/2/4"/>
</dbReference>
<evidence type="ECO:0000313" key="11">
    <source>
        <dbReference type="Proteomes" id="UP000018468"/>
    </source>
</evidence>
<dbReference type="GO" id="GO:0005615">
    <property type="term" value="C:extracellular space"/>
    <property type="evidence" value="ECO:0000318"/>
    <property type="project" value="GO_Central"/>
</dbReference>
<evidence type="ECO:0000256" key="6">
    <source>
        <dbReference type="ARBA" id="ARBA00023157"/>
    </source>
</evidence>
<keyword evidence="3" id="KW-0037">Angiogenesis</keyword>
<evidence type="ECO:0000256" key="5">
    <source>
        <dbReference type="ARBA" id="ARBA00023054"/>
    </source>
</evidence>
<evidence type="ECO:0000256" key="3">
    <source>
        <dbReference type="ARBA" id="ARBA00022657"/>
    </source>
</evidence>
<keyword evidence="7" id="KW-0325">Glycoprotein</keyword>